<reference evidence="4" key="1">
    <citation type="submission" date="2025-08" db="UniProtKB">
        <authorList>
            <consortium name="Ensembl"/>
        </authorList>
    </citation>
    <scope>IDENTIFICATION</scope>
</reference>
<dbReference type="Proteomes" id="UP000233020">
    <property type="component" value="Unplaced"/>
</dbReference>
<dbReference type="GO" id="GO:0036126">
    <property type="term" value="C:sperm flagellum"/>
    <property type="evidence" value="ECO:0007669"/>
    <property type="project" value="Ensembl"/>
</dbReference>
<dbReference type="InterPro" id="IPR048256">
    <property type="entry name" value="Tektin-like"/>
</dbReference>
<organism evidence="4 5">
    <name type="scientific">Aotus nancymaae</name>
    <name type="common">Ma's night monkey</name>
    <dbReference type="NCBI Taxonomy" id="37293"/>
    <lineage>
        <taxon>Eukaryota</taxon>
        <taxon>Metazoa</taxon>
        <taxon>Chordata</taxon>
        <taxon>Craniata</taxon>
        <taxon>Vertebrata</taxon>
        <taxon>Euteleostomi</taxon>
        <taxon>Mammalia</taxon>
        <taxon>Eutheria</taxon>
        <taxon>Euarchontoglires</taxon>
        <taxon>Primates</taxon>
        <taxon>Haplorrhini</taxon>
        <taxon>Platyrrhini</taxon>
        <taxon>Aotidae</taxon>
        <taxon>Aotus</taxon>
    </lineage>
</organism>
<dbReference type="GO" id="GO:0030317">
    <property type="term" value="P:flagellated sperm motility"/>
    <property type="evidence" value="ECO:0007669"/>
    <property type="project" value="Ensembl"/>
</dbReference>
<dbReference type="OMA" id="YTPECAT"/>
<dbReference type="Pfam" id="PF03148">
    <property type="entry name" value="Tektin"/>
    <property type="match status" value="1"/>
</dbReference>
<feature type="region of interest" description="Disordered" evidence="3">
    <location>
        <begin position="268"/>
        <end position="292"/>
    </location>
</feature>
<dbReference type="PANTHER" id="PTHR35081:SF1">
    <property type="entry name" value="COILED-COIL DOMAIN-CONTAINING PROTEIN 105"/>
    <property type="match status" value="1"/>
</dbReference>
<evidence type="ECO:0000313" key="4">
    <source>
        <dbReference type="Ensembl" id="ENSANAP00000025644.1"/>
    </source>
</evidence>
<dbReference type="GeneTree" id="ENSGT00390000003207"/>
<proteinExistence type="predicted"/>
<evidence type="ECO:0000313" key="5">
    <source>
        <dbReference type="Proteomes" id="UP000233020"/>
    </source>
</evidence>
<name>A0A2K5DXB6_AOTNA</name>
<dbReference type="Ensembl" id="ENSANAT00000043567.1">
    <property type="protein sequence ID" value="ENSANAP00000025644.1"/>
    <property type="gene ID" value="ENSANAG00000030541.1"/>
</dbReference>
<gene>
    <name evidence="4" type="primary">TEKTL1</name>
</gene>
<protein>
    <submittedName>
        <fullName evidence="4">Tektin like 1</fullName>
    </submittedName>
</protein>
<evidence type="ECO:0000256" key="3">
    <source>
        <dbReference type="SAM" id="MobiDB-lite"/>
    </source>
</evidence>
<keyword evidence="5" id="KW-1185">Reference proteome</keyword>
<evidence type="ECO:0000256" key="2">
    <source>
        <dbReference type="ARBA" id="ARBA00022490"/>
    </source>
</evidence>
<sequence>MPVLAPPADRSQDARIGAPAWREEVQAMARTAHILTDRCGQEAVTLWQPKDTVLDPNLAHHLGRAAYIQPWRFRVEMLKGGGTEEKPPPGEGVTLWKGKVKLPAWYARLPLPLHRQACALQTAEMVHSHARGARLTAARLGRAQQQINGRVRQLLRQREVTDHRLSEVRKGLLINQQSVKLRGYRPKSEKVPDKADSMLTWEKEELKSMKRKMERDMEKSEVLLKTLASCRDTLAFCFKERLQAVDLMNQPLDKVLEQAGRHSWVNLSRAPTPRTQGQKTPPPDPVGTYTPALVPTKTPLTISRLLVESKDTLVEMAKNEADVGKQHLQISDRVSASLAQKARETLELKERLNMTLGLMRGTIHRCAKYSQEMHTTCGLIKGPLWKGHLETGEKLNRPLVRMYQRHVGTQLPEAARLAQGTDKVQRHITHVEKNLDELLATHKSLTWGLNCKNVGLEVDHSVVRLRLRQRHPRVCYEQAQRLVKHWDPSSPPPPRSKSSADP</sequence>
<dbReference type="AlphaFoldDB" id="A0A2K5DXB6"/>
<accession>A0A2K5DXB6</accession>
<comment type="subcellular location">
    <subcellularLocation>
        <location evidence="1">Cytoplasm</location>
    </subcellularLocation>
</comment>
<dbReference type="InterPro" id="IPR038949">
    <property type="entry name" value="TEKTL1"/>
</dbReference>
<reference evidence="4" key="2">
    <citation type="submission" date="2025-09" db="UniProtKB">
        <authorList>
            <consortium name="Ensembl"/>
        </authorList>
    </citation>
    <scope>IDENTIFICATION</scope>
</reference>
<dbReference type="GO" id="GO:0160112">
    <property type="term" value="C:axonemal B tubule inner sheath"/>
    <property type="evidence" value="ECO:0007669"/>
    <property type="project" value="Ensembl"/>
</dbReference>
<dbReference type="STRING" id="37293.ENSANAP00000025644"/>
<evidence type="ECO:0000256" key="1">
    <source>
        <dbReference type="ARBA" id="ARBA00004496"/>
    </source>
</evidence>
<dbReference type="PANTHER" id="PTHR35081">
    <property type="entry name" value="COILED-COIL DOMAIN-CONTAINING PROTEIN 105"/>
    <property type="match status" value="1"/>
</dbReference>
<keyword evidence="2" id="KW-0963">Cytoplasm</keyword>